<reference evidence="4 5" key="1">
    <citation type="submission" date="2017-08" db="EMBL/GenBank/DDBJ databases">
        <title>Infants hospitalized years apart are colonized by the same room-sourced microbial strains.</title>
        <authorList>
            <person name="Brooks B."/>
            <person name="Olm M.R."/>
            <person name="Firek B.A."/>
            <person name="Baker R."/>
            <person name="Thomas B.C."/>
            <person name="Morowitz M.J."/>
            <person name="Banfield J.F."/>
        </authorList>
    </citation>
    <scope>NUCLEOTIDE SEQUENCE [LARGE SCALE GENOMIC DNA]</scope>
    <source>
        <strain evidence="4">S2_005_002_R2_34</strain>
    </source>
</reference>
<dbReference type="InterPro" id="IPR050356">
    <property type="entry name" value="SulA_CellDiv_inhibitor"/>
</dbReference>
<gene>
    <name evidence="4" type="ORF">DI556_18990</name>
</gene>
<keyword evidence="4" id="KW-0808">Transferase</keyword>
<accession>A0A2W5N1E9</accession>
<dbReference type="Proteomes" id="UP000249185">
    <property type="component" value="Unassembled WGS sequence"/>
</dbReference>
<evidence type="ECO:0000259" key="2">
    <source>
        <dbReference type="Pfam" id="PF00817"/>
    </source>
</evidence>
<sequence length="493" mass="53448">MPSDRIRRNAGSPETPFALVEKRRGATRLAACDARALRLGLAPGLSLADARARVPELAALPHDPAADLRWLGAIADFCDRYSPMVALDPPDGLTLDITGCAHLFGSEAEMARETEARLGALGLATRAARAATPEAAWALARYSREETEAAIPRLPIAALRLDPEAEVALTRAGLRTIGALAARPTAPLTARFGAAVTARLDRLLGREASRITPRRPVPELVRDRRFAEPIGRVSDALAVIDALTRDAAAELARRGMGGRRFEAAFYRGDGDIRRIAVETGAPCRDPALVARLFATRIEALADPLDPGFGFDAIRLAIPRLDPLAARQIGLDGAEPGEPAVAELVDRLSARFGVERLRRFAPRDSHLPERAARSQPAIAPAAAEAWPLPGDSTPPLRPLGLLARPEPITVTVESPDGAPRVFHWAGQRHAIARREGPERIAAEWWRAPGDIAPQRDYYRVEDEGGRRFWIYRESPAEPEGAAPPPRWFLHGFFA</sequence>
<dbReference type="AlphaFoldDB" id="A0A2W5N1E9"/>
<evidence type="ECO:0000259" key="3">
    <source>
        <dbReference type="Pfam" id="PF20114"/>
    </source>
</evidence>
<name>A0A2W5N1E9_RHOSU</name>
<dbReference type="InterPro" id="IPR045443">
    <property type="entry name" value="DUF6504"/>
</dbReference>
<evidence type="ECO:0000313" key="4">
    <source>
        <dbReference type="EMBL" id="PZQ46894.1"/>
    </source>
</evidence>
<dbReference type="PANTHER" id="PTHR35369:SF2">
    <property type="entry name" value="BLR3025 PROTEIN"/>
    <property type="match status" value="1"/>
</dbReference>
<organism evidence="4 5">
    <name type="scientific">Rhodovulum sulfidophilum</name>
    <name type="common">Rhodobacter sulfidophilus</name>
    <dbReference type="NCBI Taxonomy" id="35806"/>
    <lineage>
        <taxon>Bacteria</taxon>
        <taxon>Pseudomonadati</taxon>
        <taxon>Pseudomonadota</taxon>
        <taxon>Alphaproteobacteria</taxon>
        <taxon>Rhodobacterales</taxon>
        <taxon>Paracoccaceae</taxon>
        <taxon>Rhodovulum</taxon>
    </lineage>
</organism>
<evidence type="ECO:0000256" key="1">
    <source>
        <dbReference type="ARBA" id="ARBA00022763"/>
    </source>
</evidence>
<dbReference type="PANTHER" id="PTHR35369">
    <property type="entry name" value="BLR3025 PROTEIN-RELATED"/>
    <property type="match status" value="1"/>
</dbReference>
<dbReference type="InterPro" id="IPR043502">
    <property type="entry name" value="DNA/RNA_pol_sf"/>
</dbReference>
<feature type="domain" description="DUF6504" evidence="3">
    <location>
        <begin position="408"/>
        <end position="488"/>
    </location>
</feature>
<feature type="domain" description="UmuC" evidence="2">
    <location>
        <begin position="15"/>
        <end position="138"/>
    </location>
</feature>
<dbReference type="GO" id="GO:0006281">
    <property type="term" value="P:DNA repair"/>
    <property type="evidence" value="ECO:0007669"/>
    <property type="project" value="InterPro"/>
</dbReference>
<dbReference type="Pfam" id="PF00817">
    <property type="entry name" value="IMS"/>
    <property type="match status" value="1"/>
</dbReference>
<comment type="caution">
    <text evidence="4">The sequence shown here is derived from an EMBL/GenBank/DDBJ whole genome shotgun (WGS) entry which is preliminary data.</text>
</comment>
<dbReference type="SUPFAM" id="SSF56672">
    <property type="entry name" value="DNA/RNA polymerases"/>
    <property type="match status" value="1"/>
</dbReference>
<keyword evidence="1" id="KW-0227">DNA damage</keyword>
<dbReference type="GO" id="GO:0016740">
    <property type="term" value="F:transferase activity"/>
    <property type="evidence" value="ECO:0007669"/>
    <property type="project" value="UniProtKB-KW"/>
</dbReference>
<proteinExistence type="predicted"/>
<dbReference type="CDD" id="cd03468">
    <property type="entry name" value="PolY_like"/>
    <property type="match status" value="1"/>
</dbReference>
<evidence type="ECO:0000313" key="5">
    <source>
        <dbReference type="Proteomes" id="UP000249185"/>
    </source>
</evidence>
<dbReference type="EMBL" id="QFPW01000020">
    <property type="protein sequence ID" value="PZQ46894.1"/>
    <property type="molecule type" value="Genomic_DNA"/>
</dbReference>
<protein>
    <submittedName>
        <fullName evidence="4">Nucleotidyltransferase</fullName>
    </submittedName>
</protein>
<dbReference type="Pfam" id="PF20114">
    <property type="entry name" value="DUF6504"/>
    <property type="match status" value="1"/>
</dbReference>
<dbReference type="InterPro" id="IPR001126">
    <property type="entry name" value="UmuC"/>
</dbReference>